<dbReference type="SUPFAM" id="SSF55811">
    <property type="entry name" value="Nudix"/>
    <property type="match status" value="1"/>
</dbReference>
<reference evidence="5 7" key="1">
    <citation type="submission" date="2014-02" db="EMBL/GenBank/DDBJ databases">
        <title>Aquamicrobium defluvii Genome sequencing.</title>
        <authorList>
            <person name="Wang X."/>
        </authorList>
    </citation>
    <scope>NUCLEOTIDE SEQUENCE [LARGE SCALE GENOMIC DNA]</scope>
    <source>
        <strain evidence="5 7">W13Z1</strain>
    </source>
</reference>
<dbReference type="EMBL" id="SNZF01000037">
    <property type="protein sequence ID" value="TDR31027.1"/>
    <property type="molecule type" value="Genomic_DNA"/>
</dbReference>
<dbReference type="CDD" id="cd04673">
    <property type="entry name" value="NUDIX_ADPRase"/>
    <property type="match status" value="1"/>
</dbReference>
<name>A0A011SXK7_9HYPH</name>
<evidence type="ECO:0000256" key="1">
    <source>
        <dbReference type="ARBA" id="ARBA00001946"/>
    </source>
</evidence>
<dbReference type="InterPro" id="IPR000086">
    <property type="entry name" value="NUDIX_hydrolase_dom"/>
</dbReference>
<proteinExistence type="inferred from homology"/>
<evidence type="ECO:0000313" key="5">
    <source>
        <dbReference type="EMBL" id="EXL03929.1"/>
    </source>
</evidence>
<dbReference type="eggNOG" id="COG1051">
    <property type="taxonomic scope" value="Bacteria"/>
</dbReference>
<evidence type="ECO:0000256" key="2">
    <source>
        <dbReference type="ARBA" id="ARBA00022801"/>
    </source>
</evidence>
<dbReference type="HOGENOM" id="CLU_037162_20_2_5"/>
<comment type="caution">
    <text evidence="5">The sequence shown here is derived from an EMBL/GenBank/DDBJ whole genome shotgun (WGS) entry which is preliminary data.</text>
</comment>
<evidence type="ECO:0000313" key="6">
    <source>
        <dbReference type="EMBL" id="TDR31027.1"/>
    </source>
</evidence>
<dbReference type="EMBL" id="JENY01000023">
    <property type="protein sequence ID" value="EXL03929.1"/>
    <property type="molecule type" value="Genomic_DNA"/>
</dbReference>
<dbReference type="PROSITE" id="PS00893">
    <property type="entry name" value="NUDIX_BOX"/>
    <property type="match status" value="1"/>
</dbReference>
<dbReference type="PANTHER" id="PTHR43736:SF1">
    <property type="entry name" value="DIHYDRONEOPTERIN TRIPHOSPHATE DIPHOSPHATASE"/>
    <property type="match status" value="1"/>
</dbReference>
<comment type="similarity">
    <text evidence="3">Belongs to the Nudix hydrolase family.</text>
</comment>
<dbReference type="Gene3D" id="3.90.79.10">
    <property type="entry name" value="Nucleoside Triphosphate Pyrophosphohydrolase"/>
    <property type="match status" value="1"/>
</dbReference>
<dbReference type="PROSITE" id="PS51462">
    <property type="entry name" value="NUDIX"/>
    <property type="match status" value="1"/>
</dbReference>
<dbReference type="PATRIC" id="fig|69279.3.peg.3260"/>
<reference evidence="6 8" key="2">
    <citation type="submission" date="2019-03" db="EMBL/GenBank/DDBJ databases">
        <title>Genomic Encyclopedia of Type Strains, Phase IV (KMG-IV): sequencing the most valuable type-strain genomes for metagenomic binning, comparative biology and taxonomic classification.</title>
        <authorList>
            <person name="Goeker M."/>
        </authorList>
    </citation>
    <scope>NUCLEOTIDE SEQUENCE [LARGE SCALE GENOMIC DNA]</scope>
    <source>
        <strain evidence="6 8">DSM 11603</strain>
    </source>
</reference>
<dbReference type="GO" id="GO:0016787">
    <property type="term" value="F:hydrolase activity"/>
    <property type="evidence" value="ECO:0007669"/>
    <property type="project" value="UniProtKB-KW"/>
</dbReference>
<evidence type="ECO:0000256" key="3">
    <source>
        <dbReference type="RuleBase" id="RU003476"/>
    </source>
</evidence>
<dbReference type="InterPro" id="IPR015797">
    <property type="entry name" value="NUDIX_hydrolase-like_dom_sf"/>
</dbReference>
<dbReference type="OrthoDB" id="9761969at2"/>
<dbReference type="Proteomes" id="UP000019849">
    <property type="component" value="Unassembled WGS sequence"/>
</dbReference>
<dbReference type="STRING" id="69279.BG36_10840"/>
<evidence type="ECO:0000313" key="7">
    <source>
        <dbReference type="Proteomes" id="UP000019849"/>
    </source>
</evidence>
<evidence type="ECO:0000259" key="4">
    <source>
        <dbReference type="PROSITE" id="PS51462"/>
    </source>
</evidence>
<evidence type="ECO:0000313" key="8">
    <source>
        <dbReference type="Proteomes" id="UP000294958"/>
    </source>
</evidence>
<accession>A0A011SXK7</accession>
<gene>
    <name evidence="5" type="ORF">BG36_10840</name>
    <name evidence="6" type="ORF">DES43_13715</name>
</gene>
<dbReference type="InterPro" id="IPR020476">
    <property type="entry name" value="Nudix_hydrolase"/>
</dbReference>
<feature type="domain" description="Nudix hydrolase" evidence="4">
    <location>
        <begin position="5"/>
        <end position="134"/>
    </location>
</feature>
<sequence>MTTLPEIPAVSVALVRGDRVLLVERGRAPSQGLYAFPGGKVEPGETLEQAARRELAEETTLDAQAYRPVRTILIEGSLTRHPVDYRLTVFAADYIGGEAVAGDDAANAAFYSLAEMRGMPLADSVLEVAQELLGSSATLRDKLSGGNTP</sequence>
<organism evidence="5 7">
    <name type="scientific">Aquamicrobium defluvii</name>
    <dbReference type="NCBI Taxonomy" id="69279"/>
    <lineage>
        <taxon>Bacteria</taxon>
        <taxon>Pseudomonadati</taxon>
        <taxon>Pseudomonadota</taxon>
        <taxon>Alphaproteobacteria</taxon>
        <taxon>Hyphomicrobiales</taxon>
        <taxon>Phyllobacteriaceae</taxon>
        <taxon>Aquamicrobium</taxon>
    </lineage>
</organism>
<dbReference type="InterPro" id="IPR020084">
    <property type="entry name" value="NUDIX_hydrolase_CS"/>
</dbReference>
<dbReference type="RefSeq" id="WP_035028913.1">
    <property type="nucleotide sequence ID" value="NZ_KK073895.1"/>
</dbReference>
<keyword evidence="8" id="KW-1185">Reference proteome</keyword>
<comment type="cofactor">
    <cofactor evidence="1">
        <name>Mg(2+)</name>
        <dbReference type="ChEBI" id="CHEBI:18420"/>
    </cofactor>
</comment>
<dbReference type="Pfam" id="PF00293">
    <property type="entry name" value="NUDIX"/>
    <property type="match status" value="1"/>
</dbReference>
<dbReference type="PANTHER" id="PTHR43736">
    <property type="entry name" value="ADP-RIBOSE PYROPHOSPHATASE"/>
    <property type="match status" value="1"/>
</dbReference>
<keyword evidence="2 3" id="KW-0378">Hydrolase</keyword>
<dbReference type="Proteomes" id="UP000294958">
    <property type="component" value="Unassembled WGS sequence"/>
</dbReference>
<dbReference type="AlphaFoldDB" id="A0A011SXK7"/>
<dbReference type="PRINTS" id="PR00502">
    <property type="entry name" value="NUDIXFAMILY"/>
</dbReference>
<protein>
    <submittedName>
        <fullName evidence="6">ADP-ribose pyrophosphatase YjhB (NUDIX family)</fullName>
    </submittedName>
    <submittedName>
        <fullName evidence="5">DNA mismatch repair protein MutT</fullName>
    </submittedName>
</protein>